<proteinExistence type="predicted"/>
<sequence>MSNAEKQPTDITTMENHSPAPPAAIDVTKQQGTQPDESVDTDITILENHSPIAPALDLNGK</sequence>
<keyword evidence="3" id="KW-1185">Reference proteome</keyword>
<evidence type="ECO:0000313" key="2">
    <source>
        <dbReference type="EMBL" id="WTQ81878.1"/>
    </source>
</evidence>
<protein>
    <submittedName>
        <fullName evidence="2">Sigma-like protein</fullName>
    </submittedName>
</protein>
<feature type="region of interest" description="Disordered" evidence="1">
    <location>
        <begin position="1"/>
        <end position="39"/>
    </location>
</feature>
<accession>A0ABZ1KP96</accession>
<organism evidence="2 3">
    <name type="scientific">Streptomyces achromogenes</name>
    <dbReference type="NCBI Taxonomy" id="67255"/>
    <lineage>
        <taxon>Bacteria</taxon>
        <taxon>Bacillati</taxon>
        <taxon>Actinomycetota</taxon>
        <taxon>Actinomycetes</taxon>
        <taxon>Kitasatosporales</taxon>
        <taxon>Streptomycetaceae</taxon>
        <taxon>Streptomyces</taxon>
    </lineage>
</organism>
<gene>
    <name evidence="2" type="ORF">OG350_16790</name>
</gene>
<feature type="compositionally biased region" description="Polar residues" evidence="1">
    <location>
        <begin position="1"/>
        <end position="16"/>
    </location>
</feature>
<dbReference type="GeneID" id="97282115"/>
<reference evidence="2 3" key="1">
    <citation type="submission" date="2022-10" db="EMBL/GenBank/DDBJ databases">
        <title>The complete genomes of actinobacterial strains from the NBC collection.</title>
        <authorList>
            <person name="Joergensen T.S."/>
            <person name="Alvarez Arevalo M."/>
            <person name="Sterndorff E.B."/>
            <person name="Faurdal D."/>
            <person name="Vuksanovic O."/>
            <person name="Mourched A.-S."/>
            <person name="Charusanti P."/>
            <person name="Shaw S."/>
            <person name="Blin K."/>
            <person name="Weber T."/>
        </authorList>
    </citation>
    <scope>NUCLEOTIDE SEQUENCE [LARGE SCALE GENOMIC DNA]</scope>
    <source>
        <strain evidence="2 3">NBC_00156</strain>
    </source>
</reference>
<dbReference type="EMBL" id="CP108164">
    <property type="protein sequence ID" value="WTQ81878.1"/>
    <property type="molecule type" value="Genomic_DNA"/>
</dbReference>
<name>A0ABZ1KP96_STRAH</name>
<evidence type="ECO:0000313" key="3">
    <source>
        <dbReference type="Proteomes" id="UP001622557"/>
    </source>
</evidence>
<dbReference type="RefSeq" id="WP_392634242.1">
    <property type="nucleotide sequence ID" value="NZ_CP108164.1"/>
</dbReference>
<dbReference type="Proteomes" id="UP001622557">
    <property type="component" value="Chromosome"/>
</dbReference>
<evidence type="ECO:0000256" key="1">
    <source>
        <dbReference type="SAM" id="MobiDB-lite"/>
    </source>
</evidence>